<dbReference type="GO" id="GO:0032993">
    <property type="term" value="C:protein-DNA complex"/>
    <property type="evidence" value="ECO:0007669"/>
    <property type="project" value="TreeGrafter"/>
</dbReference>
<dbReference type="InterPro" id="IPR001867">
    <property type="entry name" value="OmpR/PhoB-type_DNA-bd"/>
</dbReference>
<evidence type="ECO:0000313" key="11">
    <source>
        <dbReference type="Proteomes" id="UP000569732"/>
    </source>
</evidence>
<evidence type="ECO:0000256" key="2">
    <source>
        <dbReference type="ARBA" id="ARBA00023012"/>
    </source>
</evidence>
<evidence type="ECO:0000256" key="6">
    <source>
        <dbReference type="PROSITE-ProRule" id="PRU00169"/>
    </source>
</evidence>
<gene>
    <name evidence="10" type="ORF">H0A36_15405</name>
</gene>
<dbReference type="Gene3D" id="6.10.250.690">
    <property type="match status" value="1"/>
</dbReference>
<name>A0A853I1X1_9GAMM</name>
<dbReference type="SMART" id="SM00862">
    <property type="entry name" value="Trans_reg_C"/>
    <property type="match status" value="1"/>
</dbReference>
<dbReference type="CDD" id="cd00383">
    <property type="entry name" value="trans_reg_C"/>
    <property type="match status" value="1"/>
</dbReference>
<dbReference type="InterPro" id="IPR039420">
    <property type="entry name" value="WalR-like"/>
</dbReference>
<dbReference type="Gene3D" id="3.40.50.2300">
    <property type="match status" value="1"/>
</dbReference>
<dbReference type="PANTHER" id="PTHR48111">
    <property type="entry name" value="REGULATOR OF RPOS"/>
    <property type="match status" value="1"/>
</dbReference>
<sequence length="213" mass="24464">MSSVLLVEDDLLLGEGLVKLLTQSGYQCFWVTKASEVEPYWLKADIVILDRQLPEGDSLRLLPQWLSNKALPVIILTARVEVGDRIEGLRTGARDYMLKPFEHLELLARVQAQLRPLGESRLSVNDLELNIATQQVIYQGVDVTLTKKEFKLLSVLIQKPNRVYSREELLNQVWGYQSFPTTRTIDNHILHLRQKFPTLEIETVRGIGYRLKV</sequence>
<dbReference type="InterPro" id="IPR016032">
    <property type="entry name" value="Sig_transdc_resp-reg_C-effctor"/>
</dbReference>
<dbReference type="Proteomes" id="UP000569732">
    <property type="component" value="Unassembled WGS sequence"/>
</dbReference>
<evidence type="ECO:0000256" key="1">
    <source>
        <dbReference type="ARBA" id="ARBA00022553"/>
    </source>
</evidence>
<evidence type="ECO:0000259" key="8">
    <source>
        <dbReference type="PROSITE" id="PS50110"/>
    </source>
</evidence>
<evidence type="ECO:0000256" key="5">
    <source>
        <dbReference type="ARBA" id="ARBA00023163"/>
    </source>
</evidence>
<dbReference type="InterPro" id="IPR036388">
    <property type="entry name" value="WH-like_DNA-bd_sf"/>
</dbReference>
<dbReference type="Gene3D" id="1.10.10.10">
    <property type="entry name" value="Winged helix-like DNA-binding domain superfamily/Winged helix DNA-binding domain"/>
    <property type="match status" value="1"/>
</dbReference>
<dbReference type="Pfam" id="PF00072">
    <property type="entry name" value="Response_reg"/>
    <property type="match status" value="1"/>
</dbReference>
<dbReference type="AlphaFoldDB" id="A0A853I1X1"/>
<dbReference type="EMBL" id="JACCKB010000025">
    <property type="protein sequence ID" value="NYZ67403.1"/>
    <property type="molecule type" value="Genomic_DNA"/>
</dbReference>
<organism evidence="10 11">
    <name type="scientific">Spartinivicinus marinus</name>
    <dbReference type="NCBI Taxonomy" id="2994442"/>
    <lineage>
        <taxon>Bacteria</taxon>
        <taxon>Pseudomonadati</taxon>
        <taxon>Pseudomonadota</taxon>
        <taxon>Gammaproteobacteria</taxon>
        <taxon>Oceanospirillales</taxon>
        <taxon>Zooshikellaceae</taxon>
        <taxon>Spartinivicinus</taxon>
    </lineage>
</organism>
<dbReference type="Pfam" id="PF00486">
    <property type="entry name" value="Trans_reg_C"/>
    <property type="match status" value="1"/>
</dbReference>
<evidence type="ECO:0000313" key="10">
    <source>
        <dbReference type="EMBL" id="NYZ67403.1"/>
    </source>
</evidence>
<dbReference type="PROSITE" id="PS51755">
    <property type="entry name" value="OMPR_PHOB"/>
    <property type="match status" value="1"/>
</dbReference>
<feature type="DNA-binding region" description="OmpR/PhoB-type" evidence="7">
    <location>
        <begin position="119"/>
        <end position="213"/>
    </location>
</feature>
<keyword evidence="11" id="KW-1185">Reference proteome</keyword>
<dbReference type="GO" id="GO:0000156">
    <property type="term" value="F:phosphorelay response regulator activity"/>
    <property type="evidence" value="ECO:0007669"/>
    <property type="project" value="TreeGrafter"/>
</dbReference>
<keyword evidence="1 6" id="KW-0597">Phosphoprotein</keyword>
<dbReference type="SMART" id="SM00448">
    <property type="entry name" value="REC"/>
    <property type="match status" value="1"/>
</dbReference>
<accession>A0A853I1X1</accession>
<proteinExistence type="predicted"/>
<protein>
    <submittedName>
        <fullName evidence="10">Response regulator transcription factor</fullName>
    </submittedName>
</protein>
<keyword evidence="3" id="KW-0805">Transcription regulation</keyword>
<feature type="domain" description="OmpR/PhoB-type" evidence="9">
    <location>
        <begin position="119"/>
        <end position="213"/>
    </location>
</feature>
<feature type="domain" description="Response regulatory" evidence="8">
    <location>
        <begin position="3"/>
        <end position="114"/>
    </location>
</feature>
<evidence type="ECO:0000256" key="7">
    <source>
        <dbReference type="PROSITE-ProRule" id="PRU01091"/>
    </source>
</evidence>
<feature type="modified residue" description="4-aspartylphosphate" evidence="6">
    <location>
        <position position="50"/>
    </location>
</feature>
<dbReference type="GO" id="GO:0005829">
    <property type="term" value="C:cytosol"/>
    <property type="evidence" value="ECO:0007669"/>
    <property type="project" value="TreeGrafter"/>
</dbReference>
<dbReference type="GO" id="GO:0000976">
    <property type="term" value="F:transcription cis-regulatory region binding"/>
    <property type="evidence" value="ECO:0007669"/>
    <property type="project" value="TreeGrafter"/>
</dbReference>
<dbReference type="PANTHER" id="PTHR48111:SF21">
    <property type="entry name" value="DNA-BINDING DUAL MASTER TRANSCRIPTIONAL REGULATOR RPAA"/>
    <property type="match status" value="1"/>
</dbReference>
<dbReference type="PROSITE" id="PS50110">
    <property type="entry name" value="RESPONSE_REGULATORY"/>
    <property type="match status" value="1"/>
</dbReference>
<dbReference type="GO" id="GO:0006355">
    <property type="term" value="P:regulation of DNA-templated transcription"/>
    <property type="evidence" value="ECO:0007669"/>
    <property type="project" value="InterPro"/>
</dbReference>
<dbReference type="InterPro" id="IPR011006">
    <property type="entry name" value="CheY-like_superfamily"/>
</dbReference>
<keyword evidence="2" id="KW-0902">Two-component regulatory system</keyword>
<keyword evidence="4 7" id="KW-0238">DNA-binding</keyword>
<keyword evidence="5" id="KW-0804">Transcription</keyword>
<dbReference type="SUPFAM" id="SSF46894">
    <property type="entry name" value="C-terminal effector domain of the bipartite response regulators"/>
    <property type="match status" value="1"/>
</dbReference>
<evidence type="ECO:0000256" key="3">
    <source>
        <dbReference type="ARBA" id="ARBA00023015"/>
    </source>
</evidence>
<evidence type="ECO:0000256" key="4">
    <source>
        <dbReference type="ARBA" id="ARBA00023125"/>
    </source>
</evidence>
<dbReference type="SUPFAM" id="SSF52172">
    <property type="entry name" value="CheY-like"/>
    <property type="match status" value="1"/>
</dbReference>
<evidence type="ECO:0000259" key="9">
    <source>
        <dbReference type="PROSITE" id="PS51755"/>
    </source>
</evidence>
<dbReference type="InterPro" id="IPR001789">
    <property type="entry name" value="Sig_transdc_resp-reg_receiver"/>
</dbReference>
<comment type="caution">
    <text evidence="10">The sequence shown here is derived from an EMBL/GenBank/DDBJ whole genome shotgun (WGS) entry which is preliminary data.</text>
</comment>
<reference evidence="10 11" key="1">
    <citation type="submission" date="2020-07" db="EMBL/GenBank/DDBJ databases">
        <title>Endozoicomonas sp. nov., isolated from sediment.</title>
        <authorList>
            <person name="Gu T."/>
        </authorList>
    </citation>
    <scope>NUCLEOTIDE SEQUENCE [LARGE SCALE GENOMIC DNA]</scope>
    <source>
        <strain evidence="10 11">SM1973</strain>
    </source>
</reference>
<dbReference type="RefSeq" id="WP_180569426.1">
    <property type="nucleotide sequence ID" value="NZ_JACCKB010000025.1"/>
</dbReference>